<proteinExistence type="predicted"/>
<dbReference type="Proteomes" id="UP001060215">
    <property type="component" value="Chromosome 4"/>
</dbReference>
<accession>A0ACC0HUL7</accession>
<evidence type="ECO:0000313" key="1">
    <source>
        <dbReference type="EMBL" id="KAI8016670.1"/>
    </source>
</evidence>
<protein>
    <submittedName>
        <fullName evidence="1">Uncharacterized protein</fullName>
    </submittedName>
</protein>
<gene>
    <name evidence="1" type="ORF">LOK49_LG05G01071</name>
</gene>
<organism evidence="1 2">
    <name type="scientific">Camellia lanceoleosa</name>
    <dbReference type="NCBI Taxonomy" id="1840588"/>
    <lineage>
        <taxon>Eukaryota</taxon>
        <taxon>Viridiplantae</taxon>
        <taxon>Streptophyta</taxon>
        <taxon>Embryophyta</taxon>
        <taxon>Tracheophyta</taxon>
        <taxon>Spermatophyta</taxon>
        <taxon>Magnoliopsida</taxon>
        <taxon>eudicotyledons</taxon>
        <taxon>Gunneridae</taxon>
        <taxon>Pentapetalae</taxon>
        <taxon>asterids</taxon>
        <taxon>Ericales</taxon>
        <taxon>Theaceae</taxon>
        <taxon>Camellia</taxon>
    </lineage>
</organism>
<sequence>MRLSVFGGGASELRIEQKLITIQVDTESRAGLVEIIERNRLRSYNLKIDLGGVSWAIKALRQVWSQHHDRSFFSKYTSSSAVFWVQKYSNKGGIFVEVSKWEAGVKRNNIIIPAGVDGQGWQAMAKMLERVIHGGNRVSDVERNVRSTDKGSHNINKQSVFSSRRGNLEGNRFTPQKTGANRVVSYADVLKSRSIISEGNDFCLEMRKVVVCTRTDFFDDWVQIEQELNRSFKSSIVLRPFQLNKALFFAKSSEEADYYGEQGLCFFHKSIAVRLERWSEKVFSKDTVIVSNGNLDIMRDLPFDFWKDRVFEWIGSKCGGLIEVDRRTRNFGNLFEARLKVRGYGNGFLPAKLHVQLDGISVVVRLKALSKLVGRREVRRRWSFSGEPSTGEGEDEEPQGTSSTRGSQKMRRQLGDMIDGDEDNGGISKVDRGRGPGKNKVNGLLYNYNGPGKDVGSTHEVLVSGNSFVDGPQISAPDACHTHKDKGPIDFENLTIGLPLDRGPNIFKGPKVSFANPIVVSESGFKQVTGFDGEEGLRSSSAMKEVSQFPPCEGSTQVDRAIQPIRREMYTEEIHSGLANIVDRSMGDLQGFNGRTEAGIQELMEVIRSSEKQINEVEEGHFEIHKVLQNLEDYGSSTSSESKSEGEISEGEQVDSDWDLNRFFHVDCTTLDEDFGKAPEALNQASPSATQGSTVSPVQEGLHVVPDFSYSGDGVQGGKSLPLQSNSFCTVQDVSFVDTVLQGVTADIPRATVMQSTSVSESLCATISQGQMNDSQCRISRNHFDKGGQGFSGEKEETERWLNELSKYATCLIEESEIPHFLQLLQVIGLSLVRIKDMFGSGRVSNRSTRGSAVRKEGDSSKKGARELKNLASSVNYERRSAAGRGDKCSHPHHSGNPTQDSKGCHDPSSGSPLSTCSGSFEPSSNTIIVTNSYVPIPYQSVHTHITLETQLRIAKGAMIPAQDRLCQPAQDHLSQAQIQLSPIAVSIPYDFKTCYTTKIYIPRLQVS</sequence>
<name>A0ACC0HUL7_9ERIC</name>
<comment type="caution">
    <text evidence="1">The sequence shown here is derived from an EMBL/GenBank/DDBJ whole genome shotgun (WGS) entry which is preliminary data.</text>
</comment>
<evidence type="ECO:0000313" key="2">
    <source>
        <dbReference type="Proteomes" id="UP001060215"/>
    </source>
</evidence>
<reference evidence="1 2" key="1">
    <citation type="journal article" date="2022" name="Plant J.">
        <title>Chromosome-level genome of Camellia lanceoleosa provides a valuable resource for understanding genome evolution and self-incompatibility.</title>
        <authorList>
            <person name="Gong W."/>
            <person name="Xiao S."/>
            <person name="Wang L."/>
            <person name="Liao Z."/>
            <person name="Chang Y."/>
            <person name="Mo W."/>
            <person name="Hu G."/>
            <person name="Li W."/>
            <person name="Zhao G."/>
            <person name="Zhu H."/>
            <person name="Hu X."/>
            <person name="Ji K."/>
            <person name="Xiang X."/>
            <person name="Song Q."/>
            <person name="Yuan D."/>
            <person name="Jin S."/>
            <person name="Zhang L."/>
        </authorList>
    </citation>
    <scope>NUCLEOTIDE SEQUENCE [LARGE SCALE GENOMIC DNA]</scope>
    <source>
        <strain evidence="1">SQ_2022a</strain>
    </source>
</reference>
<dbReference type="EMBL" id="CM045761">
    <property type="protein sequence ID" value="KAI8016670.1"/>
    <property type="molecule type" value="Genomic_DNA"/>
</dbReference>
<keyword evidence="2" id="KW-1185">Reference proteome</keyword>